<proteinExistence type="predicted"/>
<dbReference type="EMBL" id="WMLF01000032">
    <property type="protein sequence ID" value="MBB1242717.1"/>
    <property type="molecule type" value="Genomic_DNA"/>
</dbReference>
<name>A0ABR6ECA5_9ACTN</name>
<evidence type="ECO:0000256" key="1">
    <source>
        <dbReference type="SAM" id="MobiDB-lite"/>
    </source>
</evidence>
<accession>A0ABR6ECA5</accession>
<organism evidence="2 3">
    <name type="scientific">Streptomyces durbertensis</name>
    <dbReference type="NCBI Taxonomy" id="2448886"/>
    <lineage>
        <taxon>Bacteria</taxon>
        <taxon>Bacillati</taxon>
        <taxon>Actinomycetota</taxon>
        <taxon>Actinomycetes</taxon>
        <taxon>Kitasatosporales</taxon>
        <taxon>Streptomycetaceae</taxon>
        <taxon>Streptomyces</taxon>
    </lineage>
</organism>
<comment type="caution">
    <text evidence="2">The sequence shown here is derived from an EMBL/GenBank/DDBJ whole genome shotgun (WGS) entry which is preliminary data.</text>
</comment>
<sequence length="164" mass="18469">MSEDDDATAAETSLRRAVEQLCGDGSGDGSEAAQEAVQALADGSGKAWTPEQETQIRAMVEQIRKLRDLNRPGGGWWRRRREWRARERLVDMMMASGPELLNEAELRHWKSQAMVELLLKFMDTAMKKDDTVETLARIEALNAVTYEDYQQARKKLAEEKAAAG</sequence>
<dbReference type="Proteomes" id="UP000766698">
    <property type="component" value="Unassembled WGS sequence"/>
</dbReference>
<feature type="region of interest" description="Disordered" evidence="1">
    <location>
        <begin position="1"/>
        <end position="36"/>
    </location>
</feature>
<keyword evidence="3" id="KW-1185">Reference proteome</keyword>
<dbReference type="RefSeq" id="WP_182854140.1">
    <property type="nucleotide sequence ID" value="NZ_WMLF01000032.1"/>
</dbReference>
<evidence type="ECO:0000313" key="3">
    <source>
        <dbReference type="Proteomes" id="UP000766698"/>
    </source>
</evidence>
<gene>
    <name evidence="2" type="ORF">GL263_03885</name>
</gene>
<protein>
    <submittedName>
        <fullName evidence="2">Uncharacterized protein</fullName>
    </submittedName>
</protein>
<evidence type="ECO:0000313" key="2">
    <source>
        <dbReference type="EMBL" id="MBB1242717.1"/>
    </source>
</evidence>
<reference evidence="3" key="1">
    <citation type="journal article" date="2020" name="Syst. Appl. Microbiol.">
        <title>Streptomyces alkaliterrae sp. nov., isolated from an alkaline soil, and emended descriptions of Streptomyces alkaliphilus, Streptomyces calidiresistens and Streptomyces durbertensis.</title>
        <authorList>
            <person name="Swiecimska M."/>
            <person name="Golinska P."/>
            <person name="Nouioui I."/>
            <person name="Wypij M."/>
            <person name="Rai M."/>
            <person name="Sangal V."/>
            <person name="Goodfellow M."/>
        </authorList>
    </citation>
    <scope>NUCLEOTIDE SEQUENCE [LARGE SCALE GENOMIC DNA]</scope>
    <source>
        <strain evidence="3">DSM 104538</strain>
    </source>
</reference>